<dbReference type="OrthoDB" id="410267at2759"/>
<feature type="domain" description="Major facilitator superfamily (MFS) profile" evidence="5">
    <location>
        <begin position="79"/>
        <end position="463"/>
    </location>
</feature>
<evidence type="ECO:0000259" key="5">
    <source>
        <dbReference type="PROSITE" id="PS50850"/>
    </source>
</evidence>
<dbReference type="GeneID" id="30024094"/>
<name>A0A167NLT9_CORFA</name>
<comment type="subcellular location">
    <subcellularLocation>
        <location evidence="1">Membrane</location>
        <topology evidence="1">Multi-pass membrane protein</topology>
    </subcellularLocation>
</comment>
<dbReference type="CDD" id="cd17352">
    <property type="entry name" value="MFS_MCT_SLC16"/>
    <property type="match status" value="1"/>
</dbReference>
<keyword evidence="4" id="KW-0812">Transmembrane</keyword>
<keyword evidence="4" id="KW-1133">Transmembrane helix</keyword>
<feature type="transmembrane region" description="Helical" evidence="4">
    <location>
        <begin position="438"/>
        <end position="459"/>
    </location>
</feature>
<dbReference type="InterPro" id="IPR020846">
    <property type="entry name" value="MFS_dom"/>
</dbReference>
<feature type="transmembrane region" description="Helical" evidence="4">
    <location>
        <begin position="281"/>
        <end position="304"/>
    </location>
</feature>
<dbReference type="AlphaFoldDB" id="A0A167NLT9"/>
<dbReference type="SUPFAM" id="SSF103473">
    <property type="entry name" value="MFS general substrate transporter"/>
    <property type="match status" value="1"/>
</dbReference>
<dbReference type="RefSeq" id="XP_018701421.1">
    <property type="nucleotide sequence ID" value="XM_018851405.1"/>
</dbReference>
<feature type="transmembrane region" description="Helical" evidence="4">
    <location>
        <begin position="78"/>
        <end position="109"/>
    </location>
</feature>
<dbReference type="Proteomes" id="UP000076744">
    <property type="component" value="Unassembled WGS sequence"/>
</dbReference>
<dbReference type="PANTHER" id="PTHR11360">
    <property type="entry name" value="MONOCARBOXYLATE TRANSPORTER"/>
    <property type="match status" value="1"/>
</dbReference>
<dbReference type="EMBL" id="AZHB01000024">
    <property type="protein sequence ID" value="OAA55697.1"/>
    <property type="molecule type" value="Genomic_DNA"/>
</dbReference>
<dbReference type="InterPro" id="IPR011701">
    <property type="entry name" value="MFS"/>
</dbReference>
<comment type="similarity">
    <text evidence="2">Belongs to the major facilitator superfamily. Monocarboxylate porter (TC 2.A.1.13) family.</text>
</comment>
<evidence type="ECO:0000313" key="6">
    <source>
        <dbReference type="EMBL" id="OAA55697.1"/>
    </source>
</evidence>
<feature type="transmembrane region" description="Helical" evidence="4">
    <location>
        <begin position="316"/>
        <end position="335"/>
    </location>
</feature>
<organism evidence="6 7">
    <name type="scientific">Cordyceps fumosorosea (strain ARSEF 2679)</name>
    <name type="common">Isaria fumosorosea</name>
    <dbReference type="NCBI Taxonomy" id="1081104"/>
    <lineage>
        <taxon>Eukaryota</taxon>
        <taxon>Fungi</taxon>
        <taxon>Dikarya</taxon>
        <taxon>Ascomycota</taxon>
        <taxon>Pezizomycotina</taxon>
        <taxon>Sordariomycetes</taxon>
        <taxon>Hypocreomycetidae</taxon>
        <taxon>Hypocreales</taxon>
        <taxon>Cordycipitaceae</taxon>
        <taxon>Cordyceps</taxon>
    </lineage>
</organism>
<dbReference type="InterPro" id="IPR036259">
    <property type="entry name" value="MFS_trans_sf"/>
</dbReference>
<evidence type="ECO:0000313" key="7">
    <source>
        <dbReference type="Proteomes" id="UP000076744"/>
    </source>
</evidence>
<reference evidence="6 7" key="1">
    <citation type="journal article" date="2016" name="Genome Biol. Evol.">
        <title>Divergent and convergent evolution of fungal pathogenicity.</title>
        <authorList>
            <person name="Shang Y."/>
            <person name="Xiao G."/>
            <person name="Zheng P."/>
            <person name="Cen K."/>
            <person name="Zhan S."/>
            <person name="Wang C."/>
        </authorList>
    </citation>
    <scope>NUCLEOTIDE SEQUENCE [LARGE SCALE GENOMIC DNA]</scope>
    <source>
        <strain evidence="6 7">ARSEF 2679</strain>
    </source>
</reference>
<dbReference type="Gene3D" id="1.20.1250.20">
    <property type="entry name" value="MFS general substrate transporter like domains"/>
    <property type="match status" value="1"/>
</dbReference>
<evidence type="ECO:0000256" key="3">
    <source>
        <dbReference type="SAM" id="MobiDB-lite"/>
    </source>
</evidence>
<feature type="transmembrane region" description="Helical" evidence="4">
    <location>
        <begin position="342"/>
        <end position="367"/>
    </location>
</feature>
<dbReference type="InterPro" id="IPR050327">
    <property type="entry name" value="Proton-linked_MCT"/>
</dbReference>
<dbReference type="PROSITE" id="PS50850">
    <property type="entry name" value="MFS"/>
    <property type="match status" value="1"/>
</dbReference>
<gene>
    <name evidence="6" type="ORF">ISF_07802</name>
</gene>
<feature type="transmembrane region" description="Helical" evidence="4">
    <location>
        <begin position="373"/>
        <end position="396"/>
    </location>
</feature>
<evidence type="ECO:0000256" key="2">
    <source>
        <dbReference type="ARBA" id="ARBA00006727"/>
    </source>
</evidence>
<sequence length="473" mass="50791">MDVQQVNSRVIHEEPDTVYRLEPDLNTSSSEKPDRTNNTTTTTTTNHASPDADGGQVERQVTALSAASFEEPYPEGGWAAWSVVLGSFLALFSAMGLMNSIALFQAYVLEHQLRGRSEGTVGWIFSIYTFLAFFGGVYFGPVFDKYGPRWLTIAGGACVTSSMVAMSFCTDLWHFILAFGVLGGLGTSLVFTPCIAAVGHWFKRRRGFATGLATCAGGLGGIIFPLMLSDLFPRIGYAWATRALALVCLVCSFLGVLLVRARLPPAPDATARPDPRIFRQLPFALATAGIFLLEFALFIPLAYVSTYAVHRGFGQAFAFHLIPVMNAGSVVGRSLPGYYSDVIGALNTCLLSVVLSLVACWCVWLPLGHTTGGIVVFSVLFGFASGTGIAIAPVCIGRMCKTQEYGRYYATTYTVVSFACLIGIPIAGSIVQANGGEYGQLIICTGCMYVGSAGFLIWAKAAKLGWKNWLAAY</sequence>
<feature type="transmembrane region" description="Helical" evidence="4">
    <location>
        <begin position="208"/>
        <end position="227"/>
    </location>
</feature>
<comment type="caution">
    <text evidence="6">The sequence shown here is derived from an EMBL/GenBank/DDBJ whole genome shotgun (WGS) entry which is preliminary data.</text>
</comment>
<feature type="transmembrane region" description="Helical" evidence="4">
    <location>
        <begin position="239"/>
        <end position="260"/>
    </location>
</feature>
<keyword evidence="4" id="KW-0472">Membrane</keyword>
<accession>A0A167NLT9</accession>
<dbReference type="GO" id="GO:0016020">
    <property type="term" value="C:membrane"/>
    <property type="evidence" value="ECO:0007669"/>
    <property type="project" value="UniProtKB-SubCell"/>
</dbReference>
<dbReference type="Pfam" id="PF07690">
    <property type="entry name" value="MFS_1"/>
    <property type="match status" value="1"/>
</dbReference>
<dbReference type="GO" id="GO:0022857">
    <property type="term" value="F:transmembrane transporter activity"/>
    <property type="evidence" value="ECO:0007669"/>
    <property type="project" value="InterPro"/>
</dbReference>
<feature type="region of interest" description="Disordered" evidence="3">
    <location>
        <begin position="21"/>
        <end position="57"/>
    </location>
</feature>
<protein>
    <submittedName>
        <fullName evidence="6">Major facilitator superfamily domain, general substrate transporter</fullName>
    </submittedName>
</protein>
<proteinExistence type="inferred from homology"/>
<keyword evidence="7" id="KW-1185">Reference proteome</keyword>
<evidence type="ECO:0000256" key="4">
    <source>
        <dbReference type="SAM" id="Phobius"/>
    </source>
</evidence>
<evidence type="ECO:0000256" key="1">
    <source>
        <dbReference type="ARBA" id="ARBA00004141"/>
    </source>
</evidence>
<feature type="transmembrane region" description="Helical" evidence="4">
    <location>
        <begin position="408"/>
        <end position="432"/>
    </location>
</feature>
<feature type="transmembrane region" description="Helical" evidence="4">
    <location>
        <begin position="121"/>
        <end position="140"/>
    </location>
</feature>
<feature type="compositionally biased region" description="Low complexity" evidence="3">
    <location>
        <begin position="36"/>
        <end position="46"/>
    </location>
</feature>
<feature type="transmembrane region" description="Helical" evidence="4">
    <location>
        <begin position="172"/>
        <end position="196"/>
    </location>
</feature>
<dbReference type="PANTHER" id="PTHR11360:SF177">
    <property type="entry name" value="RIBOFLAVIN TRANSPORTER MCH5"/>
    <property type="match status" value="1"/>
</dbReference>